<dbReference type="EMBL" id="JAMDGY010000057">
    <property type="protein sequence ID" value="MDD0992489.1"/>
    <property type="molecule type" value="Genomic_DNA"/>
</dbReference>
<keyword evidence="1" id="KW-0732">Signal</keyword>
<dbReference type="RefSeq" id="WP_273912651.1">
    <property type="nucleotide sequence ID" value="NZ_JAMDGX010000066.1"/>
</dbReference>
<proteinExistence type="predicted"/>
<evidence type="ECO:0000313" key="2">
    <source>
        <dbReference type="EMBL" id="MDD0992489.1"/>
    </source>
</evidence>
<keyword evidence="3" id="KW-1185">Reference proteome</keyword>
<accession>A0ABT5NWD4</accession>
<comment type="caution">
    <text evidence="2">The sequence shown here is derived from an EMBL/GenBank/DDBJ whole genome shotgun (WGS) entry which is preliminary data.</text>
</comment>
<sequence>MKFAQSLLVLMLLAGTLSAAEYPPDAPIDPSAVHLQPMEQNGIAYVQGGIGEDESRTLQQTSGYNLHITLSSGVDNKYLSGVDLTVQSANGNPVLTLQDVGPLVYVKLPAGHYQVLASFEGEQSKQAVTVNSQAPATLNLHWR</sequence>
<gene>
    <name evidence="2" type="ORF">M5G11_18315</name>
</gene>
<reference evidence="2 3" key="1">
    <citation type="submission" date="2022-05" db="EMBL/GenBank/DDBJ databases">
        <title>Novel Pseudomonas spp. Isolated from a Rainbow Trout Aquaculture Facility.</title>
        <authorList>
            <person name="Testerman T."/>
            <person name="Graf J."/>
        </authorList>
    </citation>
    <scope>NUCLEOTIDE SEQUENCE [LARGE SCALE GENOMIC DNA]</scope>
    <source>
        <strain evidence="2 3">ID681</strain>
    </source>
</reference>
<evidence type="ECO:0000256" key="1">
    <source>
        <dbReference type="SAM" id="SignalP"/>
    </source>
</evidence>
<name>A0ABT5NWD4_9PSED</name>
<feature type="signal peptide" evidence="1">
    <location>
        <begin position="1"/>
        <end position="19"/>
    </location>
</feature>
<evidence type="ECO:0000313" key="3">
    <source>
        <dbReference type="Proteomes" id="UP001148203"/>
    </source>
</evidence>
<dbReference type="Proteomes" id="UP001148203">
    <property type="component" value="Unassembled WGS sequence"/>
</dbReference>
<feature type="chain" id="PRO_5045917958" evidence="1">
    <location>
        <begin position="20"/>
        <end position="143"/>
    </location>
</feature>
<organism evidence="2 3">
    <name type="scientific">Pseudomonas fontis</name>
    <dbReference type="NCBI Taxonomy" id="2942633"/>
    <lineage>
        <taxon>Bacteria</taxon>
        <taxon>Pseudomonadati</taxon>
        <taxon>Pseudomonadota</taxon>
        <taxon>Gammaproteobacteria</taxon>
        <taxon>Pseudomonadales</taxon>
        <taxon>Pseudomonadaceae</taxon>
        <taxon>Pseudomonas</taxon>
    </lineage>
</organism>
<protein>
    <submittedName>
        <fullName evidence="2">Carboxypeptidase regulatory-like domain-containing protein</fullName>
    </submittedName>
</protein>